<protein>
    <submittedName>
        <fullName evidence="3">Uncharacterized protein</fullName>
    </submittedName>
</protein>
<organism evidence="3 4">
    <name type="scientific">Coptis chinensis</name>
    <dbReference type="NCBI Taxonomy" id="261450"/>
    <lineage>
        <taxon>Eukaryota</taxon>
        <taxon>Viridiplantae</taxon>
        <taxon>Streptophyta</taxon>
        <taxon>Embryophyta</taxon>
        <taxon>Tracheophyta</taxon>
        <taxon>Spermatophyta</taxon>
        <taxon>Magnoliopsida</taxon>
        <taxon>Ranunculales</taxon>
        <taxon>Ranunculaceae</taxon>
        <taxon>Coptidoideae</taxon>
        <taxon>Coptis</taxon>
    </lineage>
</organism>
<evidence type="ECO:0000256" key="1">
    <source>
        <dbReference type="SAM" id="Coils"/>
    </source>
</evidence>
<sequence>MRIGDVLKSVDDEEDEKFCGRASSDCWMFLFKGTSFRRVVRSSSSCNSSKRSSSKLEFSKLKDKIENVSQERSEKNEVGCKFDDEGLKSSNSVTHMVDDSSGGHVKDVSFTLGLGVGLIFLTAATKKQFTKMMELRSEMETLIQEVKDERHRKDATVKPSESSDTLVSSAITSTEVGSMDNHANIMSCVTCVSSYPLEEVENTMACDNHLQCDIPRNEDWRPEIDQLEAEVEAELQRLQLRLDAEDLSEHPQQQRTEAQLIVQQIAHEESLTANRGEVDDPDGGEEQNGICPDELKRRLRKLLEEREQQRAEVLESTTESSGFGEVDNTDVAESGEQNGGVSPKTLERRLNELLEVRQQERIEELELALECVQRKLLQKELEVSWWKDIAHLISQHVSDVINLPR</sequence>
<feature type="region of interest" description="Disordered" evidence="2">
    <location>
        <begin position="310"/>
        <end position="344"/>
    </location>
</feature>
<gene>
    <name evidence="3" type="ORF">IFM89_007124</name>
</gene>
<dbReference type="EMBL" id="JADFTS010000007">
    <property type="protein sequence ID" value="KAF9596071.1"/>
    <property type="molecule type" value="Genomic_DNA"/>
</dbReference>
<proteinExistence type="predicted"/>
<name>A0A835HA20_9MAGN</name>
<evidence type="ECO:0000256" key="2">
    <source>
        <dbReference type="SAM" id="MobiDB-lite"/>
    </source>
</evidence>
<dbReference type="OrthoDB" id="1916242at2759"/>
<reference evidence="3 4" key="1">
    <citation type="submission" date="2020-10" db="EMBL/GenBank/DDBJ databases">
        <title>The Coptis chinensis genome and diversification of protoberbering-type alkaloids.</title>
        <authorList>
            <person name="Wang B."/>
            <person name="Shu S."/>
            <person name="Song C."/>
            <person name="Liu Y."/>
        </authorList>
    </citation>
    <scope>NUCLEOTIDE SEQUENCE [LARGE SCALE GENOMIC DNA]</scope>
    <source>
        <strain evidence="3">HL-2020</strain>
        <tissue evidence="3">Leaf</tissue>
    </source>
</reference>
<dbReference type="InterPro" id="IPR040348">
    <property type="entry name" value="POLAR-like"/>
</dbReference>
<feature type="coiled-coil region" evidence="1">
    <location>
        <begin position="355"/>
        <end position="382"/>
    </location>
</feature>
<evidence type="ECO:0000313" key="4">
    <source>
        <dbReference type="Proteomes" id="UP000631114"/>
    </source>
</evidence>
<dbReference type="PANTHER" id="PTHR33476">
    <property type="entry name" value="EMB|CAB62613.1"/>
    <property type="match status" value="1"/>
</dbReference>
<keyword evidence="4" id="KW-1185">Reference proteome</keyword>
<dbReference type="AlphaFoldDB" id="A0A835HA20"/>
<accession>A0A835HA20</accession>
<dbReference type="Proteomes" id="UP000631114">
    <property type="component" value="Unassembled WGS sequence"/>
</dbReference>
<dbReference type="PANTHER" id="PTHR33476:SF22">
    <property type="entry name" value="PROTEIN POLAR LOCALIZATION DURING ASYMMETRIC DIVISION AND REDISTRIBUTION"/>
    <property type="match status" value="1"/>
</dbReference>
<evidence type="ECO:0000313" key="3">
    <source>
        <dbReference type="EMBL" id="KAF9596071.1"/>
    </source>
</evidence>
<comment type="caution">
    <text evidence="3">The sequence shown here is derived from an EMBL/GenBank/DDBJ whole genome shotgun (WGS) entry which is preliminary data.</text>
</comment>
<dbReference type="GO" id="GO:0008356">
    <property type="term" value="P:asymmetric cell division"/>
    <property type="evidence" value="ECO:0007669"/>
    <property type="project" value="InterPro"/>
</dbReference>
<keyword evidence="1" id="KW-0175">Coiled coil</keyword>